<keyword evidence="6" id="KW-1185">Reference proteome</keyword>
<keyword evidence="3" id="KW-0418">Kinase</keyword>
<evidence type="ECO:0000259" key="4">
    <source>
        <dbReference type="Pfam" id="PF02816"/>
    </source>
</evidence>
<organism evidence="5">
    <name type="scientific">Darwinula stevensoni</name>
    <dbReference type="NCBI Taxonomy" id="69355"/>
    <lineage>
        <taxon>Eukaryota</taxon>
        <taxon>Metazoa</taxon>
        <taxon>Ecdysozoa</taxon>
        <taxon>Arthropoda</taxon>
        <taxon>Crustacea</taxon>
        <taxon>Oligostraca</taxon>
        <taxon>Ostracoda</taxon>
        <taxon>Podocopa</taxon>
        <taxon>Podocopida</taxon>
        <taxon>Darwinulocopina</taxon>
        <taxon>Darwinuloidea</taxon>
        <taxon>Darwinulidae</taxon>
        <taxon>Darwinula</taxon>
    </lineage>
</organism>
<evidence type="ECO:0000256" key="2">
    <source>
        <dbReference type="ARBA" id="ARBA00022679"/>
    </source>
</evidence>
<dbReference type="GO" id="GO:0004674">
    <property type="term" value="F:protein serine/threonine kinase activity"/>
    <property type="evidence" value="ECO:0007669"/>
    <property type="project" value="UniProtKB-KW"/>
</dbReference>
<gene>
    <name evidence="5" type="ORF">DSTB1V02_LOCUS7576</name>
</gene>
<keyword evidence="1" id="KW-0723">Serine/threonine-protein kinase</keyword>
<evidence type="ECO:0000313" key="6">
    <source>
        <dbReference type="Proteomes" id="UP000677054"/>
    </source>
</evidence>
<dbReference type="Proteomes" id="UP000677054">
    <property type="component" value="Unassembled WGS sequence"/>
</dbReference>
<keyword evidence="2" id="KW-0808">Transferase</keyword>
<proteinExistence type="predicted"/>
<accession>A0A7R9A7T0</accession>
<protein>
    <recommendedName>
        <fullName evidence="4">Alpha-type protein kinase domain-containing protein</fullName>
    </recommendedName>
</protein>
<dbReference type="SUPFAM" id="SSF56112">
    <property type="entry name" value="Protein kinase-like (PK-like)"/>
    <property type="match status" value="1"/>
</dbReference>
<name>A0A7R9A7T0_9CRUS</name>
<dbReference type="InterPro" id="IPR004166">
    <property type="entry name" value="a-kinase_dom"/>
</dbReference>
<evidence type="ECO:0000256" key="3">
    <source>
        <dbReference type="ARBA" id="ARBA00022777"/>
    </source>
</evidence>
<evidence type="ECO:0000256" key="1">
    <source>
        <dbReference type="ARBA" id="ARBA00022527"/>
    </source>
</evidence>
<dbReference type="InterPro" id="IPR011009">
    <property type="entry name" value="Kinase-like_dom_sf"/>
</dbReference>
<dbReference type="AlphaFoldDB" id="A0A7R9A7T0"/>
<dbReference type="Pfam" id="PF02816">
    <property type="entry name" value="Alpha_kinase"/>
    <property type="match status" value="1"/>
</dbReference>
<sequence>MGSKEAYVLKSFKPQFFNANWDIGMFVKIHLKARELADQFNMEVQLNHPIIFKQPILHSMRSAFQKNGKDVFVKGEKVALEPFIYGRYEKFTSNSGYILDGYTAPLLHSLHIAQDARTDYL</sequence>
<dbReference type="OrthoDB" id="301415at2759"/>
<dbReference type="GO" id="GO:0005524">
    <property type="term" value="F:ATP binding"/>
    <property type="evidence" value="ECO:0007669"/>
    <property type="project" value="InterPro"/>
</dbReference>
<reference evidence="5" key="1">
    <citation type="submission" date="2020-11" db="EMBL/GenBank/DDBJ databases">
        <authorList>
            <person name="Tran Van P."/>
        </authorList>
    </citation>
    <scope>NUCLEOTIDE SEQUENCE</scope>
</reference>
<evidence type="ECO:0000313" key="5">
    <source>
        <dbReference type="EMBL" id="CAD7247751.1"/>
    </source>
</evidence>
<dbReference type="EMBL" id="LR901085">
    <property type="protein sequence ID" value="CAD7247751.1"/>
    <property type="molecule type" value="Genomic_DNA"/>
</dbReference>
<dbReference type="EMBL" id="CAJPEV010001568">
    <property type="protein sequence ID" value="CAG0893319.1"/>
    <property type="molecule type" value="Genomic_DNA"/>
</dbReference>
<feature type="domain" description="Alpha-type protein kinase" evidence="4">
    <location>
        <begin position="3"/>
        <end position="98"/>
    </location>
</feature>